<organism evidence="1">
    <name type="scientific">uncultured Dysgonomonas sp</name>
    <dbReference type="NCBI Taxonomy" id="206096"/>
    <lineage>
        <taxon>Bacteria</taxon>
        <taxon>Pseudomonadati</taxon>
        <taxon>Bacteroidota</taxon>
        <taxon>Bacteroidia</taxon>
        <taxon>Bacteroidales</taxon>
        <taxon>Dysgonomonadaceae</taxon>
        <taxon>Dysgonomonas</taxon>
        <taxon>environmental samples</taxon>
    </lineage>
</organism>
<evidence type="ECO:0000313" key="1">
    <source>
        <dbReference type="EMBL" id="SBV92735.1"/>
    </source>
</evidence>
<name>A0A212J0L5_9BACT</name>
<sequence>MKTSELLKEIEQAFNEKLEEKTSWGRNEIKAGYQSVVNCVLAEIADTVIKDQ</sequence>
<protein>
    <submittedName>
        <fullName evidence="1">Uncharacterized protein</fullName>
    </submittedName>
</protein>
<gene>
    <name evidence="1" type="ORF">KL86DYS2_10416</name>
</gene>
<dbReference type="RefSeq" id="WP_296946654.1">
    <property type="nucleotide sequence ID" value="NZ_LT599021.1"/>
</dbReference>
<proteinExistence type="predicted"/>
<dbReference type="EMBL" id="FLUL01000001">
    <property type="protein sequence ID" value="SBV92735.1"/>
    <property type="molecule type" value="Genomic_DNA"/>
</dbReference>
<dbReference type="AlphaFoldDB" id="A0A212J0L5"/>
<accession>A0A212J0L5</accession>
<reference evidence="1" key="1">
    <citation type="submission" date="2016-04" db="EMBL/GenBank/DDBJ databases">
        <authorList>
            <person name="Evans L.H."/>
            <person name="Alamgir A."/>
            <person name="Owens N."/>
            <person name="Weber N.D."/>
            <person name="Virtaneva K."/>
            <person name="Barbian K."/>
            <person name="Babar A."/>
            <person name="Rosenke K."/>
        </authorList>
    </citation>
    <scope>NUCLEOTIDE SEQUENCE</scope>
    <source>
        <strain evidence="1">86-2</strain>
    </source>
</reference>